<comment type="caution">
    <text evidence="2">The sequence shown here is derived from an EMBL/GenBank/DDBJ whole genome shotgun (WGS) entry which is preliminary data.</text>
</comment>
<sequence length="162" mass="19010">MVVQHKQEYQEEQYMRERWQPQRDYYSRKAQLYKQRHLGLLFVSSVGAAFVPVLLIFPGMPVIIPAIISFVVSLALILDNTFHFGDDWRLFRQTLEALKLEKILYEHKVEPYTNAPKSFPLFVRSCEEIICFCRCATCCSQARQGKRAWDRLTEESTGGWRG</sequence>
<dbReference type="NCBIfam" id="NF033634">
    <property type="entry name" value="SLATT_1"/>
    <property type="match status" value="1"/>
</dbReference>
<dbReference type="Proteomes" id="UP000326912">
    <property type="component" value="Unassembled WGS sequence"/>
</dbReference>
<organism evidence="2 3">
    <name type="scientific">Dictyobacter vulcani</name>
    <dbReference type="NCBI Taxonomy" id="2607529"/>
    <lineage>
        <taxon>Bacteria</taxon>
        <taxon>Bacillati</taxon>
        <taxon>Chloroflexota</taxon>
        <taxon>Ktedonobacteria</taxon>
        <taxon>Ktedonobacterales</taxon>
        <taxon>Dictyobacteraceae</taxon>
        <taxon>Dictyobacter</taxon>
    </lineage>
</organism>
<proteinExistence type="predicted"/>
<keyword evidence="1" id="KW-1133">Transmembrane helix</keyword>
<dbReference type="AlphaFoldDB" id="A0A5J4KTH4"/>
<gene>
    <name evidence="2" type="ORF">KDW_39420</name>
</gene>
<evidence type="ECO:0000313" key="2">
    <source>
        <dbReference type="EMBL" id="GER89780.1"/>
    </source>
</evidence>
<keyword evidence="3" id="KW-1185">Reference proteome</keyword>
<evidence type="ECO:0000313" key="3">
    <source>
        <dbReference type="Proteomes" id="UP000326912"/>
    </source>
</evidence>
<reference evidence="2 3" key="1">
    <citation type="submission" date="2019-10" db="EMBL/GenBank/DDBJ databases">
        <title>Dictyobacter vulcani sp. nov., within the class Ktedonobacteria, isolated from soil of volcanic Mt. Zao.</title>
        <authorList>
            <person name="Zheng Y."/>
            <person name="Wang C.M."/>
            <person name="Sakai Y."/>
            <person name="Abe K."/>
            <person name="Yokota A."/>
            <person name="Yabe S."/>
        </authorList>
    </citation>
    <scope>NUCLEOTIDE SEQUENCE [LARGE SCALE GENOMIC DNA]</scope>
    <source>
        <strain evidence="2 3">W12</strain>
    </source>
</reference>
<keyword evidence="1" id="KW-0472">Membrane</keyword>
<dbReference type="Pfam" id="PF14015">
    <property type="entry name" value="DUF4231"/>
    <property type="match status" value="1"/>
</dbReference>
<accession>A0A5J4KTH4</accession>
<feature type="transmembrane region" description="Helical" evidence="1">
    <location>
        <begin position="63"/>
        <end position="82"/>
    </location>
</feature>
<evidence type="ECO:0000256" key="1">
    <source>
        <dbReference type="SAM" id="Phobius"/>
    </source>
</evidence>
<protein>
    <recommendedName>
        <fullName evidence="4">DUF4231 domain-containing protein</fullName>
    </recommendedName>
</protein>
<dbReference type="InterPro" id="IPR025325">
    <property type="entry name" value="DUF4231"/>
</dbReference>
<name>A0A5J4KTH4_9CHLR</name>
<keyword evidence="1" id="KW-0812">Transmembrane</keyword>
<feature type="transmembrane region" description="Helical" evidence="1">
    <location>
        <begin position="38"/>
        <end position="57"/>
    </location>
</feature>
<dbReference type="EMBL" id="BKZW01000002">
    <property type="protein sequence ID" value="GER89780.1"/>
    <property type="molecule type" value="Genomic_DNA"/>
</dbReference>
<evidence type="ECO:0008006" key="4">
    <source>
        <dbReference type="Google" id="ProtNLM"/>
    </source>
</evidence>